<dbReference type="Proteomes" id="UP000051645">
    <property type="component" value="Unassembled WGS sequence"/>
</dbReference>
<evidence type="ECO:0000313" key="3">
    <source>
        <dbReference type="Proteomes" id="UP000051645"/>
    </source>
</evidence>
<gene>
    <name evidence="1" type="ORF">IV38_GL001170</name>
    <name evidence="2" type="ORF">IV40_GL000683</name>
</gene>
<proteinExistence type="predicted"/>
<evidence type="ECO:0000313" key="2">
    <source>
        <dbReference type="EMBL" id="KRN32632.1"/>
    </source>
</evidence>
<keyword evidence="3" id="KW-1185">Reference proteome</keyword>
<evidence type="ECO:0008006" key="5">
    <source>
        <dbReference type="Google" id="ProtNLM"/>
    </source>
</evidence>
<evidence type="ECO:0000313" key="1">
    <source>
        <dbReference type="EMBL" id="KRN28958.1"/>
    </source>
</evidence>
<protein>
    <recommendedName>
        <fullName evidence="5">Kinase</fullName>
    </recommendedName>
</protein>
<dbReference type="Pfam" id="PF13671">
    <property type="entry name" value="AAA_33"/>
    <property type="match status" value="1"/>
</dbReference>
<organism evidence="2 3">
    <name type="scientific">Lactobacillus selangorensis</name>
    <dbReference type="NCBI Taxonomy" id="81857"/>
    <lineage>
        <taxon>Bacteria</taxon>
        <taxon>Bacillati</taxon>
        <taxon>Bacillota</taxon>
        <taxon>Bacilli</taxon>
        <taxon>Lactobacillales</taxon>
        <taxon>Lactobacillaceae</taxon>
        <taxon>Lactobacillus</taxon>
    </lineage>
</organism>
<dbReference type="SUPFAM" id="SSF52540">
    <property type="entry name" value="P-loop containing nucleoside triphosphate hydrolases"/>
    <property type="match status" value="1"/>
</dbReference>
<dbReference type="RefSeq" id="WP_057768895.1">
    <property type="nucleotide sequence ID" value="NZ_JQAT01000002.1"/>
</dbReference>
<dbReference type="PATRIC" id="fig|81857.3.peg.1176"/>
<dbReference type="Gene3D" id="3.40.50.300">
    <property type="entry name" value="P-loop containing nucleotide triphosphate hydrolases"/>
    <property type="match status" value="1"/>
</dbReference>
<reference evidence="3 4" key="1">
    <citation type="journal article" date="2015" name="Genome Announc.">
        <title>Expanding the biotechnology potential of lactobacilli through comparative genomics of 213 strains and associated genera.</title>
        <authorList>
            <person name="Sun Z."/>
            <person name="Harris H.M."/>
            <person name="McCann A."/>
            <person name="Guo C."/>
            <person name="Argimon S."/>
            <person name="Zhang W."/>
            <person name="Yang X."/>
            <person name="Jeffery I.B."/>
            <person name="Cooney J.C."/>
            <person name="Kagawa T.F."/>
            <person name="Liu W."/>
            <person name="Song Y."/>
            <person name="Salvetti E."/>
            <person name="Wrobel A."/>
            <person name="Rasinkangas P."/>
            <person name="Parkhill J."/>
            <person name="Rea M.C."/>
            <person name="O'Sullivan O."/>
            <person name="Ritari J."/>
            <person name="Douillard F.P."/>
            <person name="Paul Ross R."/>
            <person name="Yang R."/>
            <person name="Briner A.E."/>
            <person name="Felis G.E."/>
            <person name="de Vos W.M."/>
            <person name="Barrangou R."/>
            <person name="Klaenhammer T.R."/>
            <person name="Caufield P.W."/>
            <person name="Cui Y."/>
            <person name="Zhang H."/>
            <person name="O'Toole P.W."/>
        </authorList>
    </citation>
    <scope>NUCLEOTIDE SEQUENCE [LARGE SCALE GENOMIC DNA]</scope>
    <source>
        <strain evidence="1 4">ATCC BAA-66</strain>
        <strain evidence="2 3">DSM 13344</strain>
    </source>
</reference>
<dbReference type="EMBL" id="JQAZ01000002">
    <property type="protein sequence ID" value="KRN32632.1"/>
    <property type="molecule type" value="Genomic_DNA"/>
</dbReference>
<accession>A0A0R2FWR6</accession>
<dbReference type="Proteomes" id="UP000051751">
    <property type="component" value="Unassembled WGS sequence"/>
</dbReference>
<name>A0A0R2FWR6_9LACO</name>
<comment type="caution">
    <text evidence="2">The sequence shown here is derived from an EMBL/GenBank/DDBJ whole genome shotgun (WGS) entry which is preliminary data.</text>
</comment>
<evidence type="ECO:0000313" key="4">
    <source>
        <dbReference type="Proteomes" id="UP000051751"/>
    </source>
</evidence>
<sequence>MRRILTLAGIQGAVKSTWAQRYVRLHPQQNVIWLNSDTIRVHLFGKGVYQSNDPAFIRQAVQTSVAHFKWLYQQCLLLPQVDVILVDAINLRIDQRRDYYRWAKAADPANVVIGVQFANDWRRAAEQVQQRPPSVGMHVPAEVIRNSARRFQPFQLGYDCDAIEQIVPW</sequence>
<dbReference type="InterPro" id="IPR027417">
    <property type="entry name" value="P-loop_NTPase"/>
</dbReference>
<dbReference type="STRING" id="81857.IV38_GL001170"/>
<dbReference type="EMBL" id="JQAT01000002">
    <property type="protein sequence ID" value="KRN28958.1"/>
    <property type="molecule type" value="Genomic_DNA"/>
</dbReference>
<dbReference type="AlphaFoldDB" id="A0A0R2FWR6"/>